<gene>
    <name evidence="6" type="ORF">GCM10009765_14700</name>
</gene>
<dbReference type="RefSeq" id="WP_344308321.1">
    <property type="nucleotide sequence ID" value="NZ_BAAANY010000005.1"/>
</dbReference>
<evidence type="ECO:0000256" key="4">
    <source>
        <dbReference type="ARBA" id="ARBA00023239"/>
    </source>
</evidence>
<evidence type="ECO:0000259" key="5">
    <source>
        <dbReference type="Pfam" id="PF07940"/>
    </source>
</evidence>
<evidence type="ECO:0000256" key="1">
    <source>
        <dbReference type="ARBA" id="ARBA00004418"/>
    </source>
</evidence>
<name>A0ABN2G7W8_9ACTN</name>
<keyword evidence="2" id="KW-0732">Signal</keyword>
<evidence type="ECO:0000256" key="2">
    <source>
        <dbReference type="ARBA" id="ARBA00022729"/>
    </source>
</evidence>
<comment type="subcellular location">
    <subcellularLocation>
        <location evidence="1">Periplasm</location>
    </subcellularLocation>
</comment>
<dbReference type="SUPFAM" id="SSF48230">
    <property type="entry name" value="Chondroitin AC/alginate lyase"/>
    <property type="match status" value="1"/>
</dbReference>
<dbReference type="PANTHER" id="PTHR39210">
    <property type="entry name" value="HEPARIN-SULFATE LYASE"/>
    <property type="match status" value="1"/>
</dbReference>
<accession>A0ABN2G7W8</accession>
<dbReference type="InterPro" id="IPR008929">
    <property type="entry name" value="Chondroitin_lyas"/>
</dbReference>
<dbReference type="PANTHER" id="PTHR39210:SF1">
    <property type="entry name" value="HEPARIN-SULFATE LYASE"/>
    <property type="match status" value="1"/>
</dbReference>
<proteinExistence type="predicted"/>
<keyword evidence="4" id="KW-0456">Lyase</keyword>
<keyword evidence="7" id="KW-1185">Reference proteome</keyword>
<evidence type="ECO:0000256" key="3">
    <source>
        <dbReference type="ARBA" id="ARBA00022764"/>
    </source>
</evidence>
<evidence type="ECO:0000313" key="6">
    <source>
        <dbReference type="EMBL" id="GAA1666264.1"/>
    </source>
</evidence>
<dbReference type="InterPro" id="IPR012480">
    <property type="entry name" value="Hepar_II_III_C"/>
</dbReference>
<organism evidence="6 7">
    <name type="scientific">Fodinicola feengrottensis</name>
    <dbReference type="NCBI Taxonomy" id="435914"/>
    <lineage>
        <taxon>Bacteria</taxon>
        <taxon>Bacillati</taxon>
        <taxon>Actinomycetota</taxon>
        <taxon>Actinomycetes</taxon>
        <taxon>Mycobacteriales</taxon>
        <taxon>Fodinicola</taxon>
    </lineage>
</organism>
<evidence type="ECO:0000313" key="7">
    <source>
        <dbReference type="Proteomes" id="UP001500618"/>
    </source>
</evidence>
<keyword evidence="3" id="KW-0574">Periplasm</keyword>
<dbReference type="Gene3D" id="2.70.98.70">
    <property type="match status" value="1"/>
</dbReference>
<protein>
    <submittedName>
        <fullName evidence="6">Heparinase II/III family protein</fullName>
    </submittedName>
</protein>
<feature type="domain" description="Heparinase II/III-like C-terminal" evidence="5">
    <location>
        <begin position="341"/>
        <end position="508"/>
    </location>
</feature>
<dbReference type="Pfam" id="PF07940">
    <property type="entry name" value="Hepar_II_III_C"/>
    <property type="match status" value="1"/>
</dbReference>
<sequence>MSAVGRHLTIPDRAGGWWHEYVCPVHGVELLPAHNDSFPCSYGCVLTGEPYTGAWAVLAHQAAARSLRRLAVRARAGDREAADLAIDGLNRYADLYARLGATTHPDAQGWMLSGRLFQQALTEAIWGTSLAHAVHTLAGTVDRERLLPAAELLRDIRESARSARQLLVERGDFRHNYTAWLNAAGASVSHALALLGEADEAADWVAGPYGIGEHAAAAINGDGWEWEGSTYYHVFVLRAYLLAIRDCPHETLPPGLSHRLHDMIEVVAVLATKNGQLPALQDTPYGGARWDDEIAELCLLAAQLPHSPSLVFLRPKSGESWREAEAAGWLGGDDLGDLTKTGRSSRLFPDAGYAVLSGTGYRAILDFGPHGGSHGHLGKLALYLYGPTAGWQPAYGVPPYAHSLRRDYYRRTAAHPTLTVDGADQREATGQLLYWRPGPSTVVGASAEVYPGVRFERHVRADPEHLVDVVRVAADRDRDFVLHLRSDVDTQVRHTAIGYQTWWPGDGGLTGHHASIPAAALGTGPDLGPADDPQRTRPHLRWRVFGRQAVFVSAYSRTATGLRVEQTDGRLIVHIGHSDGGTVRWPVADREWD</sequence>
<comment type="caution">
    <text evidence="6">The sequence shown here is derived from an EMBL/GenBank/DDBJ whole genome shotgun (WGS) entry which is preliminary data.</text>
</comment>
<dbReference type="EMBL" id="BAAANY010000005">
    <property type="protein sequence ID" value="GAA1666264.1"/>
    <property type="molecule type" value="Genomic_DNA"/>
</dbReference>
<dbReference type="Gene3D" id="1.50.10.100">
    <property type="entry name" value="Chondroitin AC/alginate lyase"/>
    <property type="match status" value="1"/>
</dbReference>
<reference evidence="6 7" key="1">
    <citation type="journal article" date="2019" name="Int. J. Syst. Evol. Microbiol.">
        <title>The Global Catalogue of Microorganisms (GCM) 10K type strain sequencing project: providing services to taxonomists for standard genome sequencing and annotation.</title>
        <authorList>
            <consortium name="The Broad Institute Genomics Platform"/>
            <consortium name="The Broad Institute Genome Sequencing Center for Infectious Disease"/>
            <person name="Wu L."/>
            <person name="Ma J."/>
        </authorList>
    </citation>
    <scope>NUCLEOTIDE SEQUENCE [LARGE SCALE GENOMIC DNA]</scope>
    <source>
        <strain evidence="6 7">JCM 14718</strain>
    </source>
</reference>
<dbReference type="Proteomes" id="UP001500618">
    <property type="component" value="Unassembled WGS sequence"/>
</dbReference>